<accession>A0A6L2JRI3</accession>
<dbReference type="InterPro" id="IPR012337">
    <property type="entry name" value="RNaseH-like_sf"/>
</dbReference>
<reference evidence="2" key="1">
    <citation type="journal article" date="2019" name="Sci. Rep.">
        <title>Draft genome of Tanacetum cinerariifolium, the natural source of mosquito coil.</title>
        <authorList>
            <person name="Yamashiro T."/>
            <person name="Shiraishi A."/>
            <person name="Satake H."/>
            <person name="Nakayama K."/>
        </authorList>
    </citation>
    <scope>NUCLEOTIDE SEQUENCE</scope>
</reference>
<gene>
    <name evidence="2" type="ORF">Tci_011604</name>
</gene>
<dbReference type="EMBL" id="BKCJ010001199">
    <property type="protein sequence ID" value="GEU39626.1"/>
    <property type="molecule type" value="Genomic_DNA"/>
</dbReference>
<sequence>MTFKNGVNPPGPNPSTNTNFSLLSVLRRERLIGPNYMDWMRNLRFTLRYENKEYVIDEQILTINDDSTQEDIEAHQKHYDDASKMSCIMASSMSPELQKTFENTLAYEMNQQIKEMFQAKASKERLDVVKSLMACKPKHGVSICAFILYMKGYFDRKKTLIMKIHNLLQTAEQGIKKSDVPSTLAAHVLTVGHNAKKRKTSHSNWKGKSAQGKSDRRRLKHGKLNLVTENRKITPVTRIGKYELMLKSRVRINLNNCCYSSEMTRNIISFHALFKDGYQFSFDNENGDILVYSNATKDGKRYYVTFTDDFSRYGYVYLIKHKSDTFEVFKRHQNKVENQLGRKIKLTPPRTPQLNGIGERRNRTLLDMVRSMMCRETLPISLWGYALETAAHILYLVSTKKVSKIHFEMWKGKSPSLGHIKIWGCEDSGSKINLKEIQESADKEPIVNTDTQQEVVAPVEHDDIFLPIRKTSSREAMASPEVAKWKEAMKSEIQSMYDNQMDVKTTFLNGKLKEDVFMAQPEDDELDKMSRVLYASAIRSIMYAMTCTRPDISFALSMVSRHQQNPSEGHWTTVKNIIRCLRNTKDMFLVYGREKELRVIGYCDAGWQTDKDDSRSQSGWVFLLDGGAVTWKSSKQDTVTDSTCESEYIEACEASKEAIWMKNFIGDLGVFPTVQDPIKIFCDNESAVALTKEPKDHKKSKHIERKYHFVQSKVEEGHIIMKDIRSEDNPADPFTKALAKSKHDEHAKSIGLKDKIEF</sequence>
<dbReference type="CDD" id="cd09272">
    <property type="entry name" value="RNase_HI_RT_Ty1"/>
    <property type="match status" value="1"/>
</dbReference>
<protein>
    <submittedName>
        <fullName evidence="2">Retrotransposon protein, putative, Ty1-copia subclass</fullName>
    </submittedName>
</protein>
<comment type="caution">
    <text evidence="2">The sequence shown here is derived from an EMBL/GenBank/DDBJ whole genome shotgun (WGS) entry which is preliminary data.</text>
</comment>
<dbReference type="SUPFAM" id="SSF53098">
    <property type="entry name" value="Ribonuclease H-like"/>
    <property type="match status" value="1"/>
</dbReference>
<name>A0A6L2JRI3_TANCI</name>
<dbReference type="PANTHER" id="PTHR11439:SF496">
    <property type="entry name" value="RNA-DIRECTED DNA POLYMERASE"/>
    <property type="match status" value="1"/>
</dbReference>
<organism evidence="2">
    <name type="scientific">Tanacetum cinerariifolium</name>
    <name type="common">Dalmatian daisy</name>
    <name type="synonym">Chrysanthemum cinerariifolium</name>
    <dbReference type="NCBI Taxonomy" id="118510"/>
    <lineage>
        <taxon>Eukaryota</taxon>
        <taxon>Viridiplantae</taxon>
        <taxon>Streptophyta</taxon>
        <taxon>Embryophyta</taxon>
        <taxon>Tracheophyta</taxon>
        <taxon>Spermatophyta</taxon>
        <taxon>Magnoliopsida</taxon>
        <taxon>eudicotyledons</taxon>
        <taxon>Gunneridae</taxon>
        <taxon>Pentapetalae</taxon>
        <taxon>asterids</taxon>
        <taxon>campanulids</taxon>
        <taxon>Asterales</taxon>
        <taxon>Asteraceae</taxon>
        <taxon>Asteroideae</taxon>
        <taxon>Anthemideae</taxon>
        <taxon>Anthemidinae</taxon>
        <taxon>Tanacetum</taxon>
    </lineage>
</organism>
<evidence type="ECO:0000256" key="1">
    <source>
        <dbReference type="SAM" id="MobiDB-lite"/>
    </source>
</evidence>
<evidence type="ECO:0000313" key="2">
    <source>
        <dbReference type="EMBL" id="GEU39626.1"/>
    </source>
</evidence>
<dbReference type="InterPro" id="IPR036397">
    <property type="entry name" value="RNaseH_sf"/>
</dbReference>
<dbReference type="AlphaFoldDB" id="A0A6L2JRI3"/>
<feature type="region of interest" description="Disordered" evidence="1">
    <location>
        <begin position="197"/>
        <end position="216"/>
    </location>
</feature>
<dbReference type="Gene3D" id="3.30.420.10">
    <property type="entry name" value="Ribonuclease H-like superfamily/Ribonuclease H"/>
    <property type="match status" value="1"/>
</dbReference>
<proteinExistence type="predicted"/>
<dbReference type="PANTHER" id="PTHR11439">
    <property type="entry name" value="GAG-POL-RELATED RETROTRANSPOSON"/>
    <property type="match status" value="1"/>
</dbReference>
<dbReference type="GO" id="GO:0003676">
    <property type="term" value="F:nucleic acid binding"/>
    <property type="evidence" value="ECO:0007669"/>
    <property type="project" value="InterPro"/>
</dbReference>